<protein>
    <submittedName>
        <fullName evidence="3">Membrane protein</fullName>
    </submittedName>
</protein>
<dbReference type="Pfam" id="PF11222">
    <property type="entry name" value="DUF3017"/>
    <property type="match status" value="1"/>
</dbReference>
<evidence type="ECO:0000256" key="1">
    <source>
        <dbReference type="SAM" id="MobiDB-lite"/>
    </source>
</evidence>
<evidence type="ECO:0000256" key="2">
    <source>
        <dbReference type="SAM" id="Phobius"/>
    </source>
</evidence>
<evidence type="ECO:0000313" key="4">
    <source>
        <dbReference type="Proteomes" id="UP000185434"/>
    </source>
</evidence>
<reference evidence="3 4" key="1">
    <citation type="submission" date="2014-08" db="EMBL/GenBank/DDBJ databases">
        <title>Complete genome sequence of Corynebacterium frankenforstense ST18(T) (=DSM 45800(T)), isolated from raw cow milk.</title>
        <authorList>
            <person name="Ruckert C."/>
            <person name="Albersmeier A."/>
            <person name="Winkler A."/>
            <person name="Lipski A."/>
            <person name="Kalinowski J."/>
        </authorList>
    </citation>
    <scope>NUCLEOTIDE SEQUENCE [LARGE SCALE GENOMIC DNA]</scope>
    <source>
        <strain evidence="3 4">ST18</strain>
    </source>
</reference>
<feature type="transmembrane region" description="Helical" evidence="2">
    <location>
        <begin position="35"/>
        <end position="53"/>
    </location>
</feature>
<dbReference type="KEGG" id="cfk:CFRA_02625"/>
<keyword evidence="2" id="KW-1133">Transmembrane helix</keyword>
<feature type="region of interest" description="Disordered" evidence="1">
    <location>
        <begin position="1"/>
        <end position="29"/>
    </location>
</feature>
<dbReference type="EMBL" id="CP009247">
    <property type="protein sequence ID" value="APT88352.1"/>
    <property type="molecule type" value="Genomic_DNA"/>
</dbReference>
<organism evidence="3 4">
    <name type="scientific">Corynebacterium frankenforstense DSM 45800</name>
    <dbReference type="NCBI Taxonomy" id="1437875"/>
    <lineage>
        <taxon>Bacteria</taxon>
        <taxon>Bacillati</taxon>
        <taxon>Actinomycetota</taxon>
        <taxon>Actinomycetes</taxon>
        <taxon>Mycobacteriales</taxon>
        <taxon>Corynebacteriaceae</taxon>
        <taxon>Corynebacterium</taxon>
    </lineage>
</organism>
<sequence>MAKTPIRPASRQEALVNPHDRENPPSRLSRRAQQGMLAVFLVGLVVVAVFGMTEHWRRATFGLGAAFLWLAVMRLFCDDSVIGLFSVRSRRFDVAFCTGVGALLAFLAASVDALGS</sequence>
<dbReference type="Proteomes" id="UP000185434">
    <property type="component" value="Chromosome"/>
</dbReference>
<feature type="transmembrane region" description="Helical" evidence="2">
    <location>
        <begin position="59"/>
        <end position="77"/>
    </location>
</feature>
<dbReference type="RefSeq" id="WP_075663328.1">
    <property type="nucleotide sequence ID" value="NZ_CP009247.1"/>
</dbReference>
<dbReference type="STRING" id="1437875.CFRA_02625"/>
<gene>
    <name evidence="3" type="ORF">CFRA_02625</name>
</gene>
<keyword evidence="4" id="KW-1185">Reference proteome</keyword>
<keyword evidence="2" id="KW-0472">Membrane</keyword>
<proteinExistence type="predicted"/>
<evidence type="ECO:0000313" key="3">
    <source>
        <dbReference type="EMBL" id="APT88352.1"/>
    </source>
</evidence>
<dbReference type="AlphaFoldDB" id="A0A1L7CR93"/>
<accession>A0A1L7CR93</accession>
<keyword evidence="2" id="KW-0812">Transmembrane</keyword>
<name>A0A1L7CR93_9CORY</name>
<dbReference type="InterPro" id="IPR021385">
    <property type="entry name" value="DUF3017"/>
</dbReference>
<feature type="transmembrane region" description="Helical" evidence="2">
    <location>
        <begin position="92"/>
        <end position="111"/>
    </location>
</feature>
<dbReference type="OrthoDB" id="4411540at2"/>